<dbReference type="SUPFAM" id="SSF56112">
    <property type="entry name" value="Protein kinase-like (PK-like)"/>
    <property type="match status" value="1"/>
</dbReference>
<evidence type="ECO:0000259" key="9">
    <source>
        <dbReference type="PROSITE" id="PS50011"/>
    </source>
</evidence>
<dbReference type="AlphaFoldDB" id="A0A9N8HQ29"/>
<evidence type="ECO:0000256" key="2">
    <source>
        <dbReference type="ARBA" id="ARBA00022741"/>
    </source>
</evidence>
<evidence type="ECO:0000256" key="6">
    <source>
        <dbReference type="ARBA" id="ARBA00037982"/>
    </source>
</evidence>
<dbReference type="Gene3D" id="3.30.200.20">
    <property type="entry name" value="Phosphorylase Kinase, domain 1"/>
    <property type="match status" value="1"/>
</dbReference>
<evidence type="ECO:0000256" key="8">
    <source>
        <dbReference type="SAM" id="MobiDB-lite"/>
    </source>
</evidence>
<dbReference type="InterPro" id="IPR017441">
    <property type="entry name" value="Protein_kinase_ATP_BS"/>
</dbReference>
<gene>
    <name evidence="10" type="ORF">SEMRO_1128_G244310.1</name>
</gene>
<dbReference type="GO" id="GO:0005634">
    <property type="term" value="C:nucleus"/>
    <property type="evidence" value="ECO:0007669"/>
    <property type="project" value="TreeGrafter"/>
</dbReference>
<dbReference type="GO" id="GO:0004672">
    <property type="term" value="F:protein kinase activity"/>
    <property type="evidence" value="ECO:0007669"/>
    <property type="project" value="InterPro"/>
</dbReference>
<sequence length="1126" mass="124995">MENHSSASSYLPWQTPGLKMKPPNRRLPLMERTAATASTSRESQESPLPTTAGTSTGGSNDSYIWRTRSLDDGRSSCRKSTHNHSPEERRQEEQEPPQHTPSAALHSSFDAALLDNDFHSIFRVAKRRASASAATLGSALKQQQQQQQPPPELTPHSSCGRKHLRQQATVHSNRLFHNCNDNTELADDEEDELACPGTVRKLARHNSNESIKSKGTPVRHFSISHQNWRTNTTISTNNTSSKQPASWKPPLLHKFPLTPTAPSTATTLPTTQPDETTEPFRFTSFPASLPRVHPRDVPDSVRKRMMFPPPSNQQVNHSREEDGTQNTSISSLSTHGEDDARMQLPPVHTRLFLEEEQYAYSDDDDDDEEEEDGAAAAGRTRLNFNMMLSSPTNSSKNNNNNKEESPFKDLGEAAEKDVLKMPLDETEEPTAPTDLSRPYEQRHVHSFPSTMSSHSPLRNLSGYYEDTSTTGLPGGSVQRNCLANGFPQGGPQQHHHHNSSGSTLPSTPEEVQMHFQFDAVGCSPIPGIPEEEELVRTRPAPRKVSRLPPKPHAAATKEMPPPKSGEEDRLSFSSTAESVASSKRRFRPMPDMSAFEMDAGSKQSGGDDTVSSPCSPKQRQPLCPPTPVRTPVWAQPCIGVEEDDEDLAVQTGGERPCLLQKHHRSNSLIMTRVLATCSPQTMEPDYNHHPEDDDDANKNQSDSAMMDQDMELNESSVAAVPQHPEAPPAIRRSVREMGSIVSFETDFEVHGILGKGAFADVYKVRSKFDGKLYAVKRNRRHFRGKRDRELALAEVRSMQRLQQHANSPQEQEKIIKSLHYLLFFYRAWQEDGHFFCQTELCCRDTCRELMDCMSIHWAHTKNKYPSLQRHLPTPVGVVAGGPFDVGGRLIPNMTVWKICHDICAGLSHIHSRGIVHNDIKPSNIFFVAHHKLGSLCKIGDLGMAAEIGTSEDGQEGDQMYMPPELLNSAVKQTSADIFSLGLTLYEMAAGLGFDLPKQGPRWHELRNGSHLPELPPSRDPALSGLIQQMISPTSAQRPVADTILKHDKVSLAGRSCDEFLRDYIHDIEEFDRKVTRGSFSTDNAAEDQTPRAGTGANAIPCRARVCSPTLAFSTAAPNIMFTPEAT</sequence>
<feature type="binding site" evidence="7">
    <location>
        <position position="776"/>
    </location>
    <ligand>
        <name>ATP</name>
        <dbReference type="ChEBI" id="CHEBI:30616"/>
    </ligand>
</feature>
<feature type="compositionally biased region" description="Acidic residues" evidence="8">
    <location>
        <begin position="360"/>
        <end position="373"/>
    </location>
</feature>
<dbReference type="PANTHER" id="PTHR11042:SF190">
    <property type="entry name" value="MITOSIS INHIBITOR PROTEIN KINASE MIK1"/>
    <property type="match status" value="1"/>
</dbReference>
<feature type="compositionally biased region" description="Low complexity" evidence="8">
    <location>
        <begin position="571"/>
        <end position="581"/>
    </location>
</feature>
<dbReference type="Gene3D" id="1.10.510.10">
    <property type="entry name" value="Transferase(Phosphotransferase) domain 1"/>
    <property type="match status" value="1"/>
</dbReference>
<feature type="compositionally biased region" description="Low complexity" evidence="8">
    <location>
        <begin position="389"/>
        <end position="400"/>
    </location>
</feature>
<evidence type="ECO:0000256" key="4">
    <source>
        <dbReference type="ARBA" id="ARBA00022840"/>
    </source>
</evidence>
<dbReference type="Pfam" id="PF00069">
    <property type="entry name" value="Pkinase"/>
    <property type="match status" value="1"/>
</dbReference>
<feature type="compositionally biased region" description="Polar residues" evidence="8">
    <location>
        <begin position="35"/>
        <end position="62"/>
    </location>
</feature>
<evidence type="ECO:0000256" key="7">
    <source>
        <dbReference type="PROSITE-ProRule" id="PRU10141"/>
    </source>
</evidence>
<protein>
    <submittedName>
        <fullName evidence="10">Associated tyrosine- and threonine-specific cdc2-inhibitory kinase</fullName>
    </submittedName>
</protein>
<keyword evidence="4 7" id="KW-0067">ATP-binding</keyword>
<feature type="compositionally biased region" description="Polar residues" evidence="8">
    <location>
        <begin position="1"/>
        <end position="12"/>
    </location>
</feature>
<keyword evidence="11" id="KW-1185">Reference proteome</keyword>
<keyword evidence="2 7" id="KW-0547">Nucleotide-binding</keyword>
<reference evidence="10" key="1">
    <citation type="submission" date="2020-06" db="EMBL/GenBank/DDBJ databases">
        <authorList>
            <consortium name="Plant Systems Biology data submission"/>
        </authorList>
    </citation>
    <scope>NUCLEOTIDE SEQUENCE</scope>
    <source>
        <strain evidence="10">D6</strain>
    </source>
</reference>
<dbReference type="InterPro" id="IPR008271">
    <property type="entry name" value="Ser/Thr_kinase_AS"/>
</dbReference>
<dbReference type="GO" id="GO:0017148">
    <property type="term" value="P:negative regulation of translation"/>
    <property type="evidence" value="ECO:0007669"/>
    <property type="project" value="UniProtKB-KW"/>
</dbReference>
<comment type="similarity">
    <text evidence="6">Belongs to the protein kinase superfamily. Ser/Thr protein kinase family. GCN2 subfamily.</text>
</comment>
<feature type="compositionally biased region" description="Polar residues" evidence="8">
    <location>
        <begin position="466"/>
        <end position="481"/>
    </location>
</feature>
<dbReference type="PROSITE" id="PS00108">
    <property type="entry name" value="PROTEIN_KINASE_ST"/>
    <property type="match status" value="1"/>
</dbReference>
<dbReference type="OrthoDB" id="5337378at2759"/>
<accession>A0A9N8HQ29</accession>
<dbReference type="EMBL" id="CAICTM010001126">
    <property type="protein sequence ID" value="CAB9520720.1"/>
    <property type="molecule type" value="Genomic_DNA"/>
</dbReference>
<feature type="region of interest" description="Disordered" evidence="8">
    <location>
        <begin position="445"/>
        <end position="507"/>
    </location>
</feature>
<dbReference type="InterPro" id="IPR000719">
    <property type="entry name" value="Prot_kinase_dom"/>
</dbReference>
<dbReference type="GO" id="GO:0005524">
    <property type="term" value="F:ATP binding"/>
    <property type="evidence" value="ECO:0007669"/>
    <property type="project" value="UniProtKB-UniRule"/>
</dbReference>
<feature type="region of interest" description="Disordered" evidence="8">
    <location>
        <begin position="135"/>
        <end position="159"/>
    </location>
</feature>
<dbReference type="GO" id="GO:0005737">
    <property type="term" value="C:cytoplasm"/>
    <property type="evidence" value="ECO:0007669"/>
    <property type="project" value="TreeGrafter"/>
</dbReference>
<keyword evidence="5" id="KW-0652">Protein synthesis inhibitor</keyword>
<feature type="region of interest" description="Disordered" evidence="8">
    <location>
        <begin position="1"/>
        <end position="103"/>
    </location>
</feature>
<feature type="compositionally biased region" description="Polar residues" evidence="8">
    <location>
        <begin position="447"/>
        <end position="458"/>
    </location>
</feature>
<feature type="compositionally biased region" description="Polar residues" evidence="8">
    <location>
        <begin position="324"/>
        <end position="334"/>
    </location>
</feature>
<dbReference type="SMART" id="SM00220">
    <property type="entry name" value="S_TKc"/>
    <property type="match status" value="1"/>
</dbReference>
<feature type="compositionally biased region" description="Low complexity" evidence="8">
    <location>
        <begin position="230"/>
        <end position="241"/>
    </location>
</feature>
<feature type="region of interest" description="Disordered" evidence="8">
    <location>
        <begin position="360"/>
        <end position="413"/>
    </location>
</feature>
<evidence type="ECO:0000256" key="5">
    <source>
        <dbReference type="ARBA" id="ARBA00023193"/>
    </source>
</evidence>
<feature type="region of interest" description="Disordered" evidence="8">
    <location>
        <begin position="680"/>
        <end position="701"/>
    </location>
</feature>
<dbReference type="InterPro" id="IPR050339">
    <property type="entry name" value="CC_SR_Kinase"/>
</dbReference>
<comment type="caution">
    <text evidence="10">The sequence shown here is derived from an EMBL/GenBank/DDBJ whole genome shotgun (WGS) entry which is preliminary data.</text>
</comment>
<evidence type="ECO:0000313" key="11">
    <source>
        <dbReference type="Proteomes" id="UP001153069"/>
    </source>
</evidence>
<feature type="compositionally biased region" description="Basic and acidic residues" evidence="8">
    <location>
        <begin position="84"/>
        <end position="93"/>
    </location>
</feature>
<dbReference type="PANTHER" id="PTHR11042">
    <property type="entry name" value="EUKARYOTIC TRANSLATION INITIATION FACTOR 2-ALPHA KINASE EIF2-ALPHA KINASE -RELATED"/>
    <property type="match status" value="1"/>
</dbReference>
<evidence type="ECO:0000256" key="1">
    <source>
        <dbReference type="ARBA" id="ARBA00022679"/>
    </source>
</evidence>
<name>A0A9N8HQ29_9STRA</name>
<feature type="region of interest" description="Disordered" evidence="8">
    <location>
        <begin position="532"/>
        <end position="627"/>
    </location>
</feature>
<organism evidence="10 11">
    <name type="scientific">Seminavis robusta</name>
    <dbReference type="NCBI Taxonomy" id="568900"/>
    <lineage>
        <taxon>Eukaryota</taxon>
        <taxon>Sar</taxon>
        <taxon>Stramenopiles</taxon>
        <taxon>Ochrophyta</taxon>
        <taxon>Bacillariophyta</taxon>
        <taxon>Bacillariophyceae</taxon>
        <taxon>Bacillariophycidae</taxon>
        <taxon>Naviculales</taxon>
        <taxon>Naviculaceae</taxon>
        <taxon>Seminavis</taxon>
    </lineage>
</organism>
<evidence type="ECO:0000256" key="3">
    <source>
        <dbReference type="ARBA" id="ARBA00022777"/>
    </source>
</evidence>
<feature type="compositionally biased region" description="Basic and acidic residues" evidence="8">
    <location>
        <begin position="293"/>
        <end position="302"/>
    </location>
</feature>
<keyword evidence="3 10" id="KW-0418">Kinase</keyword>
<dbReference type="InterPro" id="IPR011009">
    <property type="entry name" value="Kinase-like_dom_sf"/>
</dbReference>
<evidence type="ECO:0000313" key="10">
    <source>
        <dbReference type="EMBL" id="CAB9520720.1"/>
    </source>
</evidence>
<feature type="compositionally biased region" description="Low complexity" evidence="8">
    <location>
        <begin position="256"/>
        <end position="274"/>
    </location>
</feature>
<keyword evidence="1" id="KW-0808">Transferase</keyword>
<feature type="compositionally biased region" description="Polar residues" evidence="8">
    <location>
        <begin position="601"/>
        <end position="618"/>
    </location>
</feature>
<feature type="domain" description="Protein kinase" evidence="9">
    <location>
        <begin position="747"/>
        <end position="1049"/>
    </location>
</feature>
<feature type="region of interest" description="Disordered" evidence="8">
    <location>
        <begin position="230"/>
        <end position="343"/>
    </location>
</feature>
<feature type="compositionally biased region" description="Basic and acidic residues" evidence="8">
    <location>
        <begin position="401"/>
        <end position="413"/>
    </location>
</feature>
<dbReference type="PROSITE" id="PS50011">
    <property type="entry name" value="PROTEIN_KINASE_DOM"/>
    <property type="match status" value="1"/>
</dbReference>
<dbReference type="Proteomes" id="UP001153069">
    <property type="component" value="Unassembled WGS sequence"/>
</dbReference>
<dbReference type="PROSITE" id="PS00107">
    <property type="entry name" value="PROTEIN_KINASE_ATP"/>
    <property type="match status" value="1"/>
</dbReference>
<proteinExistence type="inferred from homology"/>